<dbReference type="InterPro" id="IPR007219">
    <property type="entry name" value="XnlR_reg_dom"/>
</dbReference>
<gene>
    <name evidence="6" type="ORF">TSTA_095210</name>
</gene>
<dbReference type="eggNOG" id="ENOG502SJR6">
    <property type="taxonomic scope" value="Eukaryota"/>
</dbReference>
<dbReference type="GO" id="GO:0003677">
    <property type="term" value="F:DNA binding"/>
    <property type="evidence" value="ECO:0007669"/>
    <property type="project" value="InterPro"/>
</dbReference>
<dbReference type="SMART" id="SM00906">
    <property type="entry name" value="Fungal_trans"/>
    <property type="match status" value="1"/>
</dbReference>
<evidence type="ECO:0000256" key="2">
    <source>
        <dbReference type="ARBA" id="ARBA00023015"/>
    </source>
</evidence>
<dbReference type="Proteomes" id="UP000001745">
    <property type="component" value="Unassembled WGS sequence"/>
</dbReference>
<dbReference type="Pfam" id="PF04082">
    <property type="entry name" value="Fungal_trans"/>
    <property type="match status" value="1"/>
</dbReference>
<dbReference type="PANTHER" id="PTHR31001">
    <property type="entry name" value="UNCHARACTERIZED TRANSCRIPTIONAL REGULATORY PROTEIN"/>
    <property type="match status" value="1"/>
</dbReference>
<dbReference type="GO" id="GO:0008270">
    <property type="term" value="F:zinc ion binding"/>
    <property type="evidence" value="ECO:0007669"/>
    <property type="project" value="InterPro"/>
</dbReference>
<dbReference type="PhylomeDB" id="B8M3A3"/>
<dbReference type="InterPro" id="IPR050613">
    <property type="entry name" value="Sec_Metabolite_Reg"/>
</dbReference>
<dbReference type="VEuPathDB" id="FungiDB:TSTA_095210"/>
<dbReference type="RefSeq" id="XP_002479238.1">
    <property type="nucleotide sequence ID" value="XM_002479193.1"/>
</dbReference>
<keyword evidence="4" id="KW-0539">Nucleus</keyword>
<evidence type="ECO:0000256" key="3">
    <source>
        <dbReference type="ARBA" id="ARBA00023163"/>
    </source>
</evidence>
<keyword evidence="7" id="KW-1185">Reference proteome</keyword>
<evidence type="ECO:0000259" key="5">
    <source>
        <dbReference type="SMART" id="SM00906"/>
    </source>
</evidence>
<name>B8M3A3_TALSN</name>
<reference evidence="7" key="1">
    <citation type="journal article" date="2015" name="Genome Announc.">
        <title>Genome sequence of the AIDS-associated pathogen Penicillium marneffei (ATCC18224) and its near taxonomic relative Talaromyces stipitatus (ATCC10500).</title>
        <authorList>
            <person name="Nierman W.C."/>
            <person name="Fedorova-Abrams N.D."/>
            <person name="Andrianopoulos A."/>
        </authorList>
    </citation>
    <scope>NUCLEOTIDE SEQUENCE [LARGE SCALE GENOMIC DNA]</scope>
    <source>
        <strain evidence="7">ATCC 10500 / CBS 375.48 / QM 6759 / NRRL 1006</strain>
    </source>
</reference>
<dbReference type="CDD" id="cd12148">
    <property type="entry name" value="fungal_TF_MHR"/>
    <property type="match status" value="1"/>
</dbReference>
<evidence type="ECO:0000313" key="7">
    <source>
        <dbReference type="Proteomes" id="UP000001745"/>
    </source>
</evidence>
<proteinExistence type="predicted"/>
<dbReference type="GO" id="GO:0006351">
    <property type="term" value="P:DNA-templated transcription"/>
    <property type="evidence" value="ECO:0007669"/>
    <property type="project" value="InterPro"/>
</dbReference>
<dbReference type="OMA" id="CAYAIDK"/>
<keyword evidence="3" id="KW-0804">Transcription</keyword>
<comment type="subcellular location">
    <subcellularLocation>
        <location evidence="1">Nucleus</location>
    </subcellularLocation>
</comment>
<keyword evidence="2" id="KW-0805">Transcription regulation</keyword>
<dbReference type="GO" id="GO:0005634">
    <property type="term" value="C:nucleus"/>
    <property type="evidence" value="ECO:0007669"/>
    <property type="project" value="UniProtKB-SubCell"/>
</dbReference>
<dbReference type="GeneID" id="8103851"/>
<evidence type="ECO:0000256" key="1">
    <source>
        <dbReference type="ARBA" id="ARBA00004123"/>
    </source>
</evidence>
<protein>
    <submittedName>
        <fullName evidence="6">Chromatin structure remodeling complex protein RSC3, putative</fullName>
    </submittedName>
</protein>
<dbReference type="InParanoid" id="B8M3A3"/>
<sequence length="453" mass="51484">MTMPEYMSLIAARWETIGLLFAVLGTATFHIPDDDPVFTHNPWNIDRRQLRNISVAVSEICCQFCNHSGFTSDPLCWLVTQQTVLLTLMAGKSDFRTWQKLGDLSTITYAIGLHRPSSNLEEKCPFFLAEIRKRVLACAYSLDKELATTLGLPPRICSRYCCIELPLDLSYEEIIATPSEVEQALQSLDPNGWNIKGSLTLEVRLRIALLTSFMRENILELSMSHQTDDLLDRVEKMIKDSREMQQALPLFLRWTPSESESNFANESRSLTHLEFTYQEFLLYRIVLKRLEIKLQGLIDTSCEIISTLLNLTTLRTRSAKSMQDVSWDLCYMGLPAAGILTTELLNKQSTATQLPIHSRSQMIQKLSIFVSHLKSFIEPHEGIYEVAQQGASIICKVLDQVLSVGSLESVALASGTDWPENWFGNENLDIGEDDLMPWLENIGWGQDPWLYFT</sequence>
<evidence type="ECO:0000313" key="6">
    <source>
        <dbReference type="EMBL" id="EED22275.1"/>
    </source>
</evidence>
<organism evidence="6 7">
    <name type="scientific">Talaromyces stipitatus (strain ATCC 10500 / CBS 375.48 / QM 6759 / NRRL 1006)</name>
    <name type="common">Penicillium stipitatum</name>
    <dbReference type="NCBI Taxonomy" id="441959"/>
    <lineage>
        <taxon>Eukaryota</taxon>
        <taxon>Fungi</taxon>
        <taxon>Dikarya</taxon>
        <taxon>Ascomycota</taxon>
        <taxon>Pezizomycotina</taxon>
        <taxon>Eurotiomycetes</taxon>
        <taxon>Eurotiomycetidae</taxon>
        <taxon>Eurotiales</taxon>
        <taxon>Trichocomaceae</taxon>
        <taxon>Talaromyces</taxon>
        <taxon>Talaromyces sect. Talaromyces</taxon>
    </lineage>
</organism>
<accession>B8M3A3</accession>
<feature type="domain" description="Xylanolytic transcriptional activator regulatory" evidence="5">
    <location>
        <begin position="97"/>
        <end position="172"/>
    </location>
</feature>
<dbReference type="STRING" id="441959.B8M3A3"/>
<dbReference type="EMBL" id="EQ962653">
    <property type="protein sequence ID" value="EED22275.1"/>
    <property type="molecule type" value="Genomic_DNA"/>
</dbReference>
<evidence type="ECO:0000256" key="4">
    <source>
        <dbReference type="ARBA" id="ARBA00023242"/>
    </source>
</evidence>
<dbReference type="OrthoDB" id="4898680at2759"/>
<dbReference type="PANTHER" id="PTHR31001:SF53">
    <property type="entry name" value="ZN(II)2CYS6 TRANSCRIPTION FACTOR (EUROFUNG)"/>
    <property type="match status" value="1"/>
</dbReference>
<dbReference type="HOGENOM" id="CLU_013296_3_2_1"/>
<dbReference type="AlphaFoldDB" id="B8M3A3"/>